<dbReference type="PANTHER" id="PTHR24394:SF48">
    <property type="entry name" value="ZINC FINGER PROTEIN 771"/>
    <property type="match status" value="1"/>
</dbReference>
<dbReference type="Pfam" id="PF23561">
    <property type="entry name" value="zf-C2H2_15"/>
    <property type="match status" value="1"/>
</dbReference>
<keyword evidence="3" id="KW-0677">Repeat</keyword>
<dbReference type="PANTHER" id="PTHR24394">
    <property type="entry name" value="ZINC FINGER PROTEIN"/>
    <property type="match status" value="1"/>
</dbReference>
<keyword evidence="13" id="KW-1185">Reference proteome</keyword>
<evidence type="ECO:0000313" key="12">
    <source>
        <dbReference type="Ensembl" id="ENSCPVP00000027144.1"/>
    </source>
</evidence>
<keyword evidence="7" id="KW-0804">Transcription</keyword>
<evidence type="ECO:0000256" key="9">
    <source>
        <dbReference type="PROSITE-ProRule" id="PRU00042"/>
    </source>
</evidence>
<feature type="domain" description="C2H2-type" evidence="11">
    <location>
        <begin position="22"/>
        <end position="49"/>
    </location>
</feature>
<reference evidence="12" key="2">
    <citation type="submission" date="2025-09" db="UniProtKB">
        <authorList>
            <consortium name="Ensembl"/>
        </authorList>
    </citation>
    <scope>IDENTIFICATION</scope>
</reference>
<dbReference type="InterPro" id="IPR013087">
    <property type="entry name" value="Znf_C2H2_type"/>
</dbReference>
<dbReference type="PROSITE" id="PS50157">
    <property type="entry name" value="ZINC_FINGER_C2H2_2"/>
    <property type="match status" value="3"/>
</dbReference>
<keyword evidence="2" id="KW-0479">Metal-binding</keyword>
<dbReference type="PROSITE" id="PS00028">
    <property type="entry name" value="ZINC_FINGER_C2H2_1"/>
    <property type="match status" value="2"/>
</dbReference>
<evidence type="ECO:0000256" key="5">
    <source>
        <dbReference type="ARBA" id="ARBA00022833"/>
    </source>
</evidence>
<dbReference type="SUPFAM" id="SSF57667">
    <property type="entry name" value="beta-beta-alpha zinc fingers"/>
    <property type="match status" value="2"/>
</dbReference>
<dbReference type="InterPro" id="IPR056436">
    <property type="entry name" value="Znf-C2H2_ZIC1-5/GLI1-3-like"/>
</dbReference>
<dbReference type="Ensembl" id="ENSCPVT00000027249.1">
    <property type="protein sequence ID" value="ENSCPVP00000027144.1"/>
    <property type="gene ID" value="ENSCPVG00000017363.1"/>
</dbReference>
<evidence type="ECO:0000256" key="4">
    <source>
        <dbReference type="ARBA" id="ARBA00022771"/>
    </source>
</evidence>
<dbReference type="Proteomes" id="UP000694382">
    <property type="component" value="Unassembled WGS sequence"/>
</dbReference>
<dbReference type="Gene3D" id="3.30.160.60">
    <property type="entry name" value="Classic Zinc Finger"/>
    <property type="match status" value="3"/>
</dbReference>
<reference evidence="12" key="1">
    <citation type="submission" date="2025-08" db="UniProtKB">
        <authorList>
            <consortium name="Ensembl"/>
        </authorList>
    </citation>
    <scope>IDENTIFICATION</scope>
</reference>
<feature type="domain" description="C2H2-type" evidence="11">
    <location>
        <begin position="50"/>
        <end position="77"/>
    </location>
</feature>
<evidence type="ECO:0000256" key="6">
    <source>
        <dbReference type="ARBA" id="ARBA00023015"/>
    </source>
</evidence>
<feature type="domain" description="C2H2-type" evidence="11">
    <location>
        <begin position="78"/>
        <end position="105"/>
    </location>
</feature>
<evidence type="ECO:0000256" key="1">
    <source>
        <dbReference type="ARBA" id="ARBA00004123"/>
    </source>
</evidence>
<keyword evidence="4 9" id="KW-0863">Zinc-finger</keyword>
<dbReference type="AlphaFoldDB" id="A0A8U8BXD2"/>
<evidence type="ECO:0000259" key="11">
    <source>
        <dbReference type="PROSITE" id="PS50157"/>
    </source>
</evidence>
<evidence type="ECO:0000256" key="10">
    <source>
        <dbReference type="SAM" id="MobiDB-lite"/>
    </source>
</evidence>
<evidence type="ECO:0000313" key="13">
    <source>
        <dbReference type="Proteomes" id="UP000694382"/>
    </source>
</evidence>
<dbReference type="SMART" id="SM00355">
    <property type="entry name" value="ZnF_C2H2"/>
    <property type="match status" value="3"/>
</dbReference>
<comment type="subcellular location">
    <subcellularLocation>
        <location evidence="1">Nucleus</location>
    </subcellularLocation>
</comment>
<dbReference type="GO" id="GO:0005634">
    <property type="term" value="C:nucleus"/>
    <property type="evidence" value="ECO:0007669"/>
    <property type="project" value="UniProtKB-SubCell"/>
</dbReference>
<organism evidence="12 13">
    <name type="scientific">Geospiza parvula</name>
    <name type="common">Small tree-finch</name>
    <name type="synonym">Camarhynchus parvulus</name>
    <dbReference type="NCBI Taxonomy" id="87175"/>
    <lineage>
        <taxon>Eukaryota</taxon>
        <taxon>Metazoa</taxon>
        <taxon>Chordata</taxon>
        <taxon>Craniata</taxon>
        <taxon>Vertebrata</taxon>
        <taxon>Euteleostomi</taxon>
        <taxon>Archelosauria</taxon>
        <taxon>Archosauria</taxon>
        <taxon>Dinosauria</taxon>
        <taxon>Saurischia</taxon>
        <taxon>Theropoda</taxon>
        <taxon>Coelurosauria</taxon>
        <taxon>Aves</taxon>
        <taxon>Neognathae</taxon>
        <taxon>Neoaves</taxon>
        <taxon>Telluraves</taxon>
        <taxon>Australaves</taxon>
        <taxon>Passeriformes</taxon>
        <taxon>Thraupidae</taxon>
        <taxon>Camarhynchus</taxon>
    </lineage>
</organism>
<dbReference type="Pfam" id="PF00096">
    <property type="entry name" value="zf-C2H2"/>
    <property type="match status" value="2"/>
</dbReference>
<evidence type="ECO:0000256" key="2">
    <source>
        <dbReference type="ARBA" id="ARBA00022723"/>
    </source>
</evidence>
<keyword evidence="5" id="KW-0862">Zinc</keyword>
<evidence type="ECO:0000256" key="8">
    <source>
        <dbReference type="ARBA" id="ARBA00023242"/>
    </source>
</evidence>
<dbReference type="GO" id="GO:0000981">
    <property type="term" value="F:DNA-binding transcription factor activity, RNA polymerase II-specific"/>
    <property type="evidence" value="ECO:0007669"/>
    <property type="project" value="TreeGrafter"/>
</dbReference>
<accession>A0A8U8BXD2</accession>
<dbReference type="InterPro" id="IPR036236">
    <property type="entry name" value="Znf_C2H2_sf"/>
</dbReference>
<evidence type="ECO:0000256" key="7">
    <source>
        <dbReference type="ARBA" id="ARBA00023163"/>
    </source>
</evidence>
<dbReference type="GO" id="GO:0008270">
    <property type="term" value="F:zinc ion binding"/>
    <property type="evidence" value="ECO:0007669"/>
    <property type="project" value="UniProtKB-KW"/>
</dbReference>
<sequence length="137" mass="14450">MALPGAVPVPSGVPGVPRRRRPACEQCGKAFRDGAALRRHWRVHTGEKPFGCSECGKSFRASSSLVIHRRTHTGERPYPCSGCAKSFVSRSSLMKHLQGASAAAPQDALAGAALQVRRLREALRGGAAVPGAPARPC</sequence>
<evidence type="ECO:0000256" key="3">
    <source>
        <dbReference type="ARBA" id="ARBA00022737"/>
    </source>
</evidence>
<feature type="compositionally biased region" description="Low complexity" evidence="10">
    <location>
        <begin position="1"/>
        <end position="16"/>
    </location>
</feature>
<keyword evidence="8" id="KW-0539">Nucleus</keyword>
<proteinExistence type="predicted"/>
<dbReference type="GO" id="GO:0003677">
    <property type="term" value="F:DNA binding"/>
    <property type="evidence" value="ECO:0007669"/>
    <property type="project" value="UniProtKB-KW"/>
</dbReference>
<name>A0A8U8BXD2_GEOPR</name>
<keyword evidence="6" id="KW-0805">Transcription regulation</keyword>
<feature type="region of interest" description="Disordered" evidence="10">
    <location>
        <begin position="1"/>
        <end position="20"/>
    </location>
</feature>
<protein>
    <recommendedName>
        <fullName evidence="11">C2H2-type domain-containing protein</fullName>
    </recommendedName>
</protein>